<reference evidence="1 2" key="1">
    <citation type="journal article" date="2021" name="Elife">
        <title>Chloroplast acquisition without the gene transfer in kleptoplastic sea slugs, Plakobranchus ocellatus.</title>
        <authorList>
            <person name="Maeda T."/>
            <person name="Takahashi S."/>
            <person name="Yoshida T."/>
            <person name="Shimamura S."/>
            <person name="Takaki Y."/>
            <person name="Nagai Y."/>
            <person name="Toyoda A."/>
            <person name="Suzuki Y."/>
            <person name="Arimoto A."/>
            <person name="Ishii H."/>
            <person name="Satoh N."/>
            <person name="Nishiyama T."/>
            <person name="Hasebe M."/>
            <person name="Maruyama T."/>
            <person name="Minagawa J."/>
            <person name="Obokata J."/>
            <person name="Shigenobu S."/>
        </authorList>
    </citation>
    <scope>NUCLEOTIDE SEQUENCE [LARGE SCALE GENOMIC DNA]</scope>
</reference>
<keyword evidence="2" id="KW-1185">Reference proteome</keyword>
<organism evidence="1 2">
    <name type="scientific">Plakobranchus ocellatus</name>
    <dbReference type="NCBI Taxonomy" id="259542"/>
    <lineage>
        <taxon>Eukaryota</taxon>
        <taxon>Metazoa</taxon>
        <taxon>Spiralia</taxon>
        <taxon>Lophotrochozoa</taxon>
        <taxon>Mollusca</taxon>
        <taxon>Gastropoda</taxon>
        <taxon>Heterobranchia</taxon>
        <taxon>Euthyneura</taxon>
        <taxon>Panpulmonata</taxon>
        <taxon>Sacoglossa</taxon>
        <taxon>Placobranchoidea</taxon>
        <taxon>Plakobranchidae</taxon>
        <taxon>Plakobranchus</taxon>
    </lineage>
</organism>
<evidence type="ECO:0000313" key="1">
    <source>
        <dbReference type="EMBL" id="GFO09993.1"/>
    </source>
</evidence>
<name>A0AAV4AT63_9GAST</name>
<sequence length="107" mass="11833">MVDPRSPRGCVSVPVTPLLQADREGFSFFPARGLRLSDGVCHVKGEARAETEETGGERGASRPPAVIVRYACCTDPPKCRRCYYREKETGSNARTTPCGLEQFCFYI</sequence>
<comment type="caution">
    <text evidence="1">The sequence shown here is derived from an EMBL/GenBank/DDBJ whole genome shotgun (WGS) entry which is preliminary data.</text>
</comment>
<protein>
    <submittedName>
        <fullName evidence="1">Uncharacterized protein</fullName>
    </submittedName>
</protein>
<dbReference type="AlphaFoldDB" id="A0AAV4AT63"/>
<proteinExistence type="predicted"/>
<evidence type="ECO:0000313" key="2">
    <source>
        <dbReference type="Proteomes" id="UP000735302"/>
    </source>
</evidence>
<dbReference type="EMBL" id="BLXT01004140">
    <property type="protein sequence ID" value="GFO09993.1"/>
    <property type="molecule type" value="Genomic_DNA"/>
</dbReference>
<accession>A0AAV4AT63</accession>
<gene>
    <name evidence="1" type="ORF">PoB_003649800</name>
</gene>
<dbReference type="Proteomes" id="UP000735302">
    <property type="component" value="Unassembled WGS sequence"/>
</dbReference>